<feature type="region of interest" description="Disordered" evidence="1">
    <location>
        <begin position="58"/>
        <end position="155"/>
    </location>
</feature>
<keyword evidence="3" id="KW-1185">Reference proteome</keyword>
<feature type="compositionally biased region" description="Polar residues" evidence="1">
    <location>
        <begin position="135"/>
        <end position="145"/>
    </location>
</feature>
<gene>
    <name evidence="2" type="ORF">C8F04DRAFT_1240384</name>
</gene>
<dbReference type="AlphaFoldDB" id="A0AAD6WRW6"/>
<protein>
    <submittedName>
        <fullName evidence="2">Uncharacterized protein</fullName>
    </submittedName>
</protein>
<feature type="compositionally biased region" description="Basic and acidic residues" evidence="1">
    <location>
        <begin position="81"/>
        <end position="97"/>
    </location>
</feature>
<name>A0AAD6WRW6_9AGAR</name>
<feature type="compositionally biased region" description="Pro residues" evidence="1">
    <location>
        <begin position="59"/>
        <end position="70"/>
    </location>
</feature>
<dbReference type="EMBL" id="JARJCM010000196">
    <property type="protein sequence ID" value="KAJ7023017.1"/>
    <property type="molecule type" value="Genomic_DNA"/>
</dbReference>
<dbReference type="Proteomes" id="UP001218188">
    <property type="component" value="Unassembled WGS sequence"/>
</dbReference>
<reference evidence="2" key="1">
    <citation type="submission" date="2023-03" db="EMBL/GenBank/DDBJ databases">
        <title>Massive genome expansion in bonnet fungi (Mycena s.s.) driven by repeated elements and novel gene families across ecological guilds.</title>
        <authorList>
            <consortium name="Lawrence Berkeley National Laboratory"/>
            <person name="Harder C.B."/>
            <person name="Miyauchi S."/>
            <person name="Viragh M."/>
            <person name="Kuo A."/>
            <person name="Thoen E."/>
            <person name="Andreopoulos B."/>
            <person name="Lu D."/>
            <person name="Skrede I."/>
            <person name="Drula E."/>
            <person name="Henrissat B."/>
            <person name="Morin E."/>
            <person name="Kohler A."/>
            <person name="Barry K."/>
            <person name="LaButti K."/>
            <person name="Morin E."/>
            <person name="Salamov A."/>
            <person name="Lipzen A."/>
            <person name="Mereny Z."/>
            <person name="Hegedus B."/>
            <person name="Baldrian P."/>
            <person name="Stursova M."/>
            <person name="Weitz H."/>
            <person name="Taylor A."/>
            <person name="Grigoriev I.V."/>
            <person name="Nagy L.G."/>
            <person name="Martin F."/>
            <person name="Kauserud H."/>
        </authorList>
    </citation>
    <scope>NUCLEOTIDE SEQUENCE</scope>
    <source>
        <strain evidence="2">CBHHK200</strain>
    </source>
</reference>
<accession>A0AAD6WRW6</accession>
<feature type="compositionally biased region" description="Basic residues" evidence="1">
    <location>
        <begin position="98"/>
        <end position="109"/>
    </location>
</feature>
<organism evidence="2 3">
    <name type="scientific">Mycena alexandri</name>
    <dbReference type="NCBI Taxonomy" id="1745969"/>
    <lineage>
        <taxon>Eukaryota</taxon>
        <taxon>Fungi</taxon>
        <taxon>Dikarya</taxon>
        <taxon>Basidiomycota</taxon>
        <taxon>Agaricomycotina</taxon>
        <taxon>Agaricomycetes</taxon>
        <taxon>Agaricomycetidae</taxon>
        <taxon>Agaricales</taxon>
        <taxon>Marasmiineae</taxon>
        <taxon>Mycenaceae</taxon>
        <taxon>Mycena</taxon>
    </lineage>
</organism>
<evidence type="ECO:0000256" key="1">
    <source>
        <dbReference type="SAM" id="MobiDB-lite"/>
    </source>
</evidence>
<feature type="region of interest" description="Disordered" evidence="1">
    <location>
        <begin position="251"/>
        <end position="270"/>
    </location>
</feature>
<comment type="caution">
    <text evidence="2">The sequence shown here is derived from an EMBL/GenBank/DDBJ whole genome shotgun (WGS) entry which is preliminary data.</text>
</comment>
<sequence length="270" mass="30240">MAVGTHMTAFYQPRKQPLGNTLLNELNDVEASLVLNLNTFNETKLVQLHEAIVKRTPQAIPPIPPIPPKPVCAKKKKNETKKREWQSDAAKTKEEKAKKAKTKERKKKSAPTSWAWAPSHAREKTRTDGALNDASGRTKTKSPQASDVRAQEVRGPLNAPQSLCALAPPRRRRRRSGWYPRARVPPEQRAHLPRALERRPSAFEGYGGGPKFECACDWFCIAALRGRKTVVAADELPVEMVVVLAESKPPKYSRIEDEDESEKSRWVAVG</sequence>
<evidence type="ECO:0000313" key="3">
    <source>
        <dbReference type="Proteomes" id="UP001218188"/>
    </source>
</evidence>
<evidence type="ECO:0000313" key="2">
    <source>
        <dbReference type="EMBL" id="KAJ7023017.1"/>
    </source>
</evidence>
<proteinExistence type="predicted"/>